<dbReference type="GO" id="GO:0003700">
    <property type="term" value="F:DNA-binding transcription factor activity"/>
    <property type="evidence" value="ECO:0007669"/>
    <property type="project" value="InterPro"/>
</dbReference>
<dbReference type="InterPro" id="IPR036390">
    <property type="entry name" value="WH_DNA-bd_sf"/>
</dbReference>
<dbReference type="CDD" id="cd00090">
    <property type="entry name" value="HTH_ARSR"/>
    <property type="match status" value="1"/>
</dbReference>
<organism evidence="5">
    <name type="scientific">uncultured Eubacteriales bacterium</name>
    <dbReference type="NCBI Taxonomy" id="172733"/>
    <lineage>
        <taxon>Bacteria</taxon>
        <taxon>Bacillati</taxon>
        <taxon>Bacillota</taxon>
        <taxon>Clostridia</taxon>
        <taxon>Eubacteriales</taxon>
        <taxon>environmental samples</taxon>
    </lineage>
</organism>
<dbReference type="InterPro" id="IPR011991">
    <property type="entry name" value="ArsR-like_HTH"/>
</dbReference>
<evidence type="ECO:0000256" key="3">
    <source>
        <dbReference type="ARBA" id="ARBA00023163"/>
    </source>
</evidence>
<protein>
    <submittedName>
        <fullName evidence="5">Putative transcriptional regulator</fullName>
    </submittedName>
</protein>
<proteinExistence type="predicted"/>
<evidence type="ECO:0000313" key="5">
    <source>
        <dbReference type="EMBL" id="SBV96628.1"/>
    </source>
</evidence>
<keyword evidence="3" id="KW-0804">Transcription</keyword>
<dbReference type="SUPFAM" id="SSF46785">
    <property type="entry name" value="Winged helix' DNA-binding domain"/>
    <property type="match status" value="1"/>
</dbReference>
<evidence type="ECO:0000256" key="1">
    <source>
        <dbReference type="ARBA" id="ARBA00023015"/>
    </source>
</evidence>
<dbReference type="SMART" id="SM00418">
    <property type="entry name" value="HTH_ARSR"/>
    <property type="match status" value="1"/>
</dbReference>
<dbReference type="PROSITE" id="PS50987">
    <property type="entry name" value="HTH_ARSR_2"/>
    <property type="match status" value="1"/>
</dbReference>
<dbReference type="Gene3D" id="1.10.10.10">
    <property type="entry name" value="Winged helix-like DNA-binding domain superfamily/Winged helix DNA-binding domain"/>
    <property type="match status" value="1"/>
</dbReference>
<keyword evidence="2" id="KW-0238">DNA-binding</keyword>
<dbReference type="EMBL" id="FLUN01000001">
    <property type="protein sequence ID" value="SBV96628.1"/>
    <property type="molecule type" value="Genomic_DNA"/>
</dbReference>
<dbReference type="InterPro" id="IPR051081">
    <property type="entry name" value="HTH_MetalResp_TranReg"/>
</dbReference>
<dbReference type="AlphaFoldDB" id="A0A212JB49"/>
<dbReference type="PANTHER" id="PTHR33154:SF28">
    <property type="entry name" value="HTH-TYPE TRANSCRIPTIONAL REGULATOR YGAV-RELATED"/>
    <property type="match status" value="1"/>
</dbReference>
<evidence type="ECO:0000256" key="2">
    <source>
        <dbReference type="ARBA" id="ARBA00023125"/>
    </source>
</evidence>
<sequence length="98" mass="11152">MEENARELAEFLRVLANENRLLILCALSKEPMTVSMLGEYVPGITQSALSQHLAMLKAHKILDSKKTGLNITYFIADHRVEDVMQTLKRNYCAESEKQ</sequence>
<keyword evidence="1" id="KW-0805">Transcription regulation</keyword>
<name>A0A212JB49_9FIRM</name>
<evidence type="ECO:0000259" key="4">
    <source>
        <dbReference type="PROSITE" id="PS50987"/>
    </source>
</evidence>
<dbReference type="NCBIfam" id="NF033788">
    <property type="entry name" value="HTH_metalloreg"/>
    <property type="match status" value="1"/>
</dbReference>
<accession>A0A212JB49</accession>
<dbReference type="InterPro" id="IPR001845">
    <property type="entry name" value="HTH_ArsR_DNA-bd_dom"/>
</dbReference>
<dbReference type="InterPro" id="IPR036388">
    <property type="entry name" value="WH-like_DNA-bd_sf"/>
</dbReference>
<dbReference type="PANTHER" id="PTHR33154">
    <property type="entry name" value="TRANSCRIPTIONAL REGULATOR, ARSR FAMILY"/>
    <property type="match status" value="1"/>
</dbReference>
<feature type="domain" description="HTH arsR-type" evidence="4">
    <location>
        <begin position="1"/>
        <end position="95"/>
    </location>
</feature>
<dbReference type="PRINTS" id="PR00778">
    <property type="entry name" value="HTHARSR"/>
</dbReference>
<dbReference type="Pfam" id="PF01022">
    <property type="entry name" value="HTH_5"/>
    <property type="match status" value="1"/>
</dbReference>
<reference evidence="5" key="1">
    <citation type="submission" date="2016-04" db="EMBL/GenBank/DDBJ databases">
        <authorList>
            <person name="Evans L.H."/>
            <person name="Alamgir A."/>
            <person name="Owens N."/>
            <person name="Weber N.D."/>
            <person name="Virtaneva K."/>
            <person name="Barbian K."/>
            <person name="Babar A."/>
            <person name="Rosenke K."/>
        </authorList>
    </citation>
    <scope>NUCLEOTIDE SEQUENCE</scope>
    <source>
        <strain evidence="5">86</strain>
    </source>
</reference>
<dbReference type="GO" id="GO:0003677">
    <property type="term" value="F:DNA binding"/>
    <property type="evidence" value="ECO:0007669"/>
    <property type="project" value="UniProtKB-KW"/>
</dbReference>
<gene>
    <name evidence="5" type="ORF">KL86CLO1_10803</name>
</gene>